<gene>
    <name evidence="2" type="ORF">F3W81_16190</name>
</gene>
<organism evidence="2 3">
    <name type="scientific">Pseudooceanicola spongiae</name>
    <dbReference type="NCBI Taxonomy" id="2613965"/>
    <lineage>
        <taxon>Bacteria</taxon>
        <taxon>Pseudomonadati</taxon>
        <taxon>Pseudomonadota</taxon>
        <taxon>Alphaproteobacteria</taxon>
        <taxon>Rhodobacterales</taxon>
        <taxon>Paracoccaceae</taxon>
        <taxon>Pseudooceanicola</taxon>
    </lineage>
</organism>
<sequence length="65" mass="6707">MSAAQRQWLGAAGCAVAGRCKPSGRAGRDAPRRCGPVGRAGPDPARTAKPDGPYPAQVTPTHRQL</sequence>
<evidence type="ECO:0000256" key="1">
    <source>
        <dbReference type="SAM" id="MobiDB-lite"/>
    </source>
</evidence>
<evidence type="ECO:0000313" key="3">
    <source>
        <dbReference type="Proteomes" id="UP000594118"/>
    </source>
</evidence>
<dbReference type="Proteomes" id="UP000594118">
    <property type="component" value="Chromosome"/>
</dbReference>
<keyword evidence="3" id="KW-1185">Reference proteome</keyword>
<evidence type="ECO:0000313" key="2">
    <source>
        <dbReference type="EMBL" id="QOL83259.1"/>
    </source>
</evidence>
<dbReference type="KEGG" id="pshq:F3W81_16190"/>
<proteinExistence type="predicted"/>
<dbReference type="AlphaFoldDB" id="A0A7L9WSJ0"/>
<dbReference type="EMBL" id="CP045201">
    <property type="protein sequence ID" value="QOL83259.1"/>
    <property type="molecule type" value="Genomic_DNA"/>
</dbReference>
<feature type="region of interest" description="Disordered" evidence="1">
    <location>
        <begin position="19"/>
        <end position="65"/>
    </location>
</feature>
<protein>
    <submittedName>
        <fullName evidence="2">Uncharacterized protein</fullName>
    </submittedName>
</protein>
<name>A0A7L9WSJ0_9RHOB</name>
<reference evidence="2 3" key="1">
    <citation type="submission" date="2019-10" db="EMBL/GenBank/DDBJ databases">
        <title>Pseudopuniceibacterium sp. HQ09 islated from Antarctica.</title>
        <authorList>
            <person name="Liao L."/>
            <person name="Su S."/>
            <person name="Chen B."/>
            <person name="Yu Y."/>
        </authorList>
    </citation>
    <scope>NUCLEOTIDE SEQUENCE [LARGE SCALE GENOMIC DNA]</scope>
    <source>
        <strain evidence="2 3">HQ09</strain>
    </source>
</reference>
<accession>A0A7L9WSJ0</accession>